<feature type="active site" description="Tele-phosphohistidine intermediate" evidence="5">
    <location>
        <position position="76"/>
    </location>
</feature>
<dbReference type="PANTHER" id="PTHR34382">
    <property type="entry name" value="PTS SYSTEM N,N'-DIACETYLCHITOBIOSE-SPECIFIC EIIA COMPONENT"/>
    <property type="match status" value="1"/>
</dbReference>
<evidence type="ECO:0000313" key="9">
    <source>
        <dbReference type="Proteomes" id="UP000013785"/>
    </source>
</evidence>
<feature type="binding site" evidence="6">
    <location>
        <position position="79"/>
    </location>
    <ligand>
        <name>Mg(2+)</name>
        <dbReference type="ChEBI" id="CHEBI:18420"/>
        <note>ligand shared between all trimeric partners</note>
    </ligand>
</feature>
<dbReference type="GO" id="GO:0016740">
    <property type="term" value="F:transferase activity"/>
    <property type="evidence" value="ECO:0007669"/>
    <property type="project" value="UniProtKB-KW"/>
</dbReference>
<evidence type="ECO:0000256" key="4">
    <source>
        <dbReference type="ARBA" id="ARBA00022683"/>
    </source>
</evidence>
<dbReference type="PANTHER" id="PTHR34382:SF7">
    <property type="entry name" value="PTS SYSTEM N,N'-DIACETYLCHITOBIOSE-SPECIFIC EIIA COMPONENT"/>
    <property type="match status" value="1"/>
</dbReference>
<dbReference type="GO" id="GO:0009401">
    <property type="term" value="P:phosphoenolpyruvate-dependent sugar phosphotransferase system"/>
    <property type="evidence" value="ECO:0007669"/>
    <property type="project" value="UniProtKB-KW"/>
</dbReference>
<dbReference type="HOGENOM" id="CLU_152490_1_0_9"/>
<dbReference type="RefSeq" id="WP_010768134.1">
    <property type="nucleotide sequence ID" value="NZ_ASWE01000003.1"/>
</dbReference>
<keyword evidence="6" id="KW-0479">Metal-binding</keyword>
<dbReference type="Pfam" id="PF02255">
    <property type="entry name" value="PTS_IIA"/>
    <property type="match status" value="1"/>
</dbReference>
<evidence type="ECO:0000256" key="1">
    <source>
        <dbReference type="ARBA" id="ARBA00022448"/>
    </source>
</evidence>
<organism evidence="8 9">
    <name type="scientific">Enterococcus phoeniculicola ATCC BAA-412</name>
    <dbReference type="NCBI Taxonomy" id="1158610"/>
    <lineage>
        <taxon>Bacteria</taxon>
        <taxon>Bacillati</taxon>
        <taxon>Bacillota</taxon>
        <taxon>Bacilli</taxon>
        <taxon>Lactobacillales</taxon>
        <taxon>Enterococcaceae</taxon>
        <taxon>Enterococcus</taxon>
    </lineage>
</organism>
<comment type="caution">
    <text evidence="8">The sequence shown here is derived from an EMBL/GenBank/DDBJ whole genome shotgun (WGS) entry which is preliminary data.</text>
</comment>
<keyword evidence="4" id="KW-0598">Phosphotransferase system</keyword>
<evidence type="ECO:0008006" key="10">
    <source>
        <dbReference type="Google" id="ProtNLM"/>
    </source>
</evidence>
<sequence length="104" mass="11860">MDEQEKSIFQIISASGDSRGSAFEALRLARKGAFEEANEKMQEAKEKSIIAHDEQTRLIAKEINGEKTETTLLMVHAQDHLMNSLLARDLIEEMIEILKEQKMK</sequence>
<dbReference type="PATRIC" id="fig|1158610.3.peg.1454"/>
<comment type="cofactor">
    <cofactor evidence="6">
        <name>Mg(2+)</name>
        <dbReference type="ChEBI" id="CHEBI:18420"/>
    </cofactor>
    <text evidence="6">Binds 1 Mg(2+) ion per trimer.</text>
</comment>
<keyword evidence="3" id="KW-0808">Transferase</keyword>
<name>R3TSV2_9ENTE</name>
<dbReference type="EMBL" id="AJAT01000013">
    <property type="protein sequence ID" value="EOL44654.1"/>
    <property type="molecule type" value="Genomic_DNA"/>
</dbReference>
<keyword evidence="9" id="KW-1185">Reference proteome</keyword>
<reference evidence="8 9" key="1">
    <citation type="submission" date="2013-02" db="EMBL/GenBank/DDBJ databases">
        <title>The Genome Sequence of Enterococcus phoeniculicola BAA-412.</title>
        <authorList>
            <consortium name="The Broad Institute Genome Sequencing Platform"/>
            <consortium name="The Broad Institute Genome Sequencing Center for Infectious Disease"/>
            <person name="Earl A.M."/>
            <person name="Gilmore M.S."/>
            <person name="Lebreton F."/>
            <person name="Walker B."/>
            <person name="Young S.K."/>
            <person name="Zeng Q."/>
            <person name="Gargeya S."/>
            <person name="Fitzgerald M."/>
            <person name="Haas B."/>
            <person name="Abouelleil A."/>
            <person name="Alvarado L."/>
            <person name="Arachchi H.M."/>
            <person name="Berlin A.M."/>
            <person name="Chapman S.B."/>
            <person name="Dewar J."/>
            <person name="Goldberg J."/>
            <person name="Griggs A."/>
            <person name="Gujja S."/>
            <person name="Hansen M."/>
            <person name="Howarth C."/>
            <person name="Imamovic A."/>
            <person name="Larimer J."/>
            <person name="McCowan C."/>
            <person name="Murphy C."/>
            <person name="Neiman D."/>
            <person name="Pearson M."/>
            <person name="Priest M."/>
            <person name="Roberts A."/>
            <person name="Saif S."/>
            <person name="Shea T."/>
            <person name="Sisk P."/>
            <person name="Sykes S."/>
            <person name="Wortman J."/>
            <person name="Nusbaum C."/>
            <person name="Birren B."/>
        </authorList>
    </citation>
    <scope>NUCLEOTIDE SEQUENCE [LARGE SCALE GENOMIC DNA]</scope>
    <source>
        <strain evidence="8 9">ATCC BAA-412</strain>
    </source>
</reference>
<evidence type="ECO:0000256" key="3">
    <source>
        <dbReference type="ARBA" id="ARBA00022679"/>
    </source>
</evidence>
<dbReference type="eggNOG" id="COG1447">
    <property type="taxonomic scope" value="Bacteria"/>
</dbReference>
<keyword evidence="6" id="KW-0460">Magnesium</keyword>
<dbReference type="AlphaFoldDB" id="R3TSV2"/>
<evidence type="ECO:0000256" key="7">
    <source>
        <dbReference type="PROSITE-ProRule" id="PRU00418"/>
    </source>
</evidence>
<dbReference type="STRING" id="154621.RV11_GL002401"/>
<dbReference type="SUPFAM" id="SSF46973">
    <property type="entry name" value="Enzyme IIa from lactose specific PTS, IIa-lac"/>
    <property type="match status" value="1"/>
</dbReference>
<keyword evidence="2" id="KW-0762">Sugar transport</keyword>
<dbReference type="InterPro" id="IPR003188">
    <property type="entry name" value="PTS_IIA_lac/cel"/>
</dbReference>
<accession>R3TSV2</accession>
<dbReference type="Proteomes" id="UP000013785">
    <property type="component" value="Unassembled WGS sequence"/>
</dbReference>
<proteinExistence type="predicted"/>
<dbReference type="InterPro" id="IPR036542">
    <property type="entry name" value="PTS_IIA_lac/cel_sf"/>
</dbReference>
<dbReference type="OrthoDB" id="350602at2"/>
<evidence type="ECO:0000313" key="8">
    <source>
        <dbReference type="EMBL" id="EOL44654.1"/>
    </source>
</evidence>
<dbReference type="PROSITE" id="PS51095">
    <property type="entry name" value="PTS_EIIA_TYPE_3"/>
    <property type="match status" value="1"/>
</dbReference>
<dbReference type="GO" id="GO:0046872">
    <property type="term" value="F:metal ion binding"/>
    <property type="evidence" value="ECO:0007669"/>
    <property type="project" value="UniProtKB-KW"/>
</dbReference>
<gene>
    <name evidence="8" type="ORF">UC3_01471</name>
</gene>
<protein>
    <recommendedName>
        <fullName evidence="10">PTS system, lactose-specific IIa component</fullName>
    </recommendedName>
</protein>
<evidence type="ECO:0000256" key="5">
    <source>
        <dbReference type="PIRSR" id="PIRSR000699-1"/>
    </source>
</evidence>
<dbReference type="CDD" id="cd00215">
    <property type="entry name" value="PTS_IIA_lac"/>
    <property type="match status" value="1"/>
</dbReference>
<feature type="modified residue" description="Phosphohistidine; by HPr" evidence="7">
    <location>
        <position position="76"/>
    </location>
</feature>
<dbReference type="Gene3D" id="1.20.58.80">
    <property type="entry name" value="Phosphotransferase system, lactose/cellobiose-type IIA subunit"/>
    <property type="match status" value="1"/>
</dbReference>
<evidence type="ECO:0000256" key="2">
    <source>
        <dbReference type="ARBA" id="ARBA00022597"/>
    </source>
</evidence>
<dbReference type="PIRSF" id="PIRSF000699">
    <property type="entry name" value="PTS_IILac_III"/>
    <property type="match status" value="1"/>
</dbReference>
<evidence type="ECO:0000256" key="6">
    <source>
        <dbReference type="PIRSR" id="PIRSR000699-2"/>
    </source>
</evidence>
<keyword evidence="1" id="KW-0813">Transport</keyword>